<evidence type="ECO:0000313" key="4">
    <source>
        <dbReference type="WBParaSite" id="HPLM_0000516201-mRNA-1"/>
    </source>
</evidence>
<dbReference type="Proteomes" id="UP000268014">
    <property type="component" value="Unassembled WGS sequence"/>
</dbReference>
<proteinExistence type="predicted"/>
<gene>
    <name evidence="2" type="ORF">HPLM_LOCUS5154</name>
</gene>
<protein>
    <submittedName>
        <fullName evidence="2 4">Uncharacterized protein</fullName>
    </submittedName>
</protein>
<dbReference type="EMBL" id="UZAF01016295">
    <property type="protein sequence ID" value="VDO25056.1"/>
    <property type="molecule type" value="Genomic_DNA"/>
</dbReference>
<organism evidence="4">
    <name type="scientific">Haemonchus placei</name>
    <name type="common">Barber's pole worm</name>
    <dbReference type="NCBI Taxonomy" id="6290"/>
    <lineage>
        <taxon>Eukaryota</taxon>
        <taxon>Metazoa</taxon>
        <taxon>Ecdysozoa</taxon>
        <taxon>Nematoda</taxon>
        <taxon>Chromadorea</taxon>
        <taxon>Rhabditida</taxon>
        <taxon>Rhabditina</taxon>
        <taxon>Rhabditomorpha</taxon>
        <taxon>Strongyloidea</taxon>
        <taxon>Trichostrongylidae</taxon>
        <taxon>Haemonchus</taxon>
    </lineage>
</organism>
<keyword evidence="3" id="KW-1185">Reference proteome</keyword>
<name>A0A0N4W5D5_HAEPC</name>
<sequence>MNEHFAPVAALLAAFQADATKKSDVSGRTRPENADTYVLVDAEDEKHSAPFHSLSKSEEDKTRNGILTNSGETKTRRRATDPRPLRKELKKVLVFPVYDICIHCIEPKATIKLDCSLL</sequence>
<evidence type="ECO:0000313" key="3">
    <source>
        <dbReference type="Proteomes" id="UP000268014"/>
    </source>
</evidence>
<dbReference type="AlphaFoldDB" id="A0A0N4W5D5"/>
<accession>A0A0N4W5D5</accession>
<dbReference type="WBParaSite" id="HPLM_0000516201-mRNA-1">
    <property type="protein sequence ID" value="HPLM_0000516201-mRNA-1"/>
    <property type="gene ID" value="HPLM_0000516201"/>
</dbReference>
<reference evidence="4" key="1">
    <citation type="submission" date="2017-02" db="UniProtKB">
        <authorList>
            <consortium name="WormBaseParasite"/>
        </authorList>
    </citation>
    <scope>IDENTIFICATION</scope>
</reference>
<evidence type="ECO:0000313" key="2">
    <source>
        <dbReference type="EMBL" id="VDO25056.1"/>
    </source>
</evidence>
<feature type="region of interest" description="Disordered" evidence="1">
    <location>
        <begin position="47"/>
        <end position="83"/>
    </location>
</feature>
<reference evidence="2 3" key="2">
    <citation type="submission" date="2018-11" db="EMBL/GenBank/DDBJ databases">
        <authorList>
            <consortium name="Pathogen Informatics"/>
        </authorList>
    </citation>
    <scope>NUCLEOTIDE SEQUENCE [LARGE SCALE GENOMIC DNA]</scope>
    <source>
        <strain evidence="2 3">MHpl1</strain>
    </source>
</reference>
<evidence type="ECO:0000256" key="1">
    <source>
        <dbReference type="SAM" id="MobiDB-lite"/>
    </source>
</evidence>